<dbReference type="RefSeq" id="WP_309848689.1">
    <property type="nucleotide sequence ID" value="NZ_JAVDQJ010000001.1"/>
</dbReference>
<feature type="region of interest" description="Disordered" evidence="1">
    <location>
        <begin position="1"/>
        <end position="21"/>
    </location>
</feature>
<comment type="caution">
    <text evidence="2">The sequence shown here is derived from an EMBL/GenBank/DDBJ whole genome shotgun (WGS) entry which is preliminary data.</text>
</comment>
<reference evidence="2" key="1">
    <citation type="submission" date="2023-07" db="EMBL/GenBank/DDBJ databases">
        <title>Sorghum-associated microbial communities from plants grown in Nebraska, USA.</title>
        <authorList>
            <person name="Schachtman D."/>
        </authorList>
    </citation>
    <scope>NUCLEOTIDE SEQUENCE</scope>
    <source>
        <strain evidence="2">BE330</strain>
    </source>
</reference>
<organism evidence="2 3">
    <name type="scientific">Deinococcus soli</name>
    <name type="common">ex Cha et al. 2016</name>
    <dbReference type="NCBI Taxonomy" id="1309411"/>
    <lineage>
        <taxon>Bacteria</taxon>
        <taxon>Thermotogati</taxon>
        <taxon>Deinococcota</taxon>
        <taxon>Deinococci</taxon>
        <taxon>Deinococcales</taxon>
        <taxon>Deinococcaceae</taxon>
        <taxon>Deinococcus</taxon>
    </lineage>
</organism>
<evidence type="ECO:0000256" key="1">
    <source>
        <dbReference type="SAM" id="MobiDB-lite"/>
    </source>
</evidence>
<name>A0AAE4BK55_9DEIO</name>
<evidence type="ECO:0000313" key="2">
    <source>
        <dbReference type="EMBL" id="MDR6217308.1"/>
    </source>
</evidence>
<accession>A0AAE4BK55</accession>
<dbReference type="Proteomes" id="UP001185331">
    <property type="component" value="Unassembled WGS sequence"/>
</dbReference>
<dbReference type="AlphaFoldDB" id="A0AAE4BK55"/>
<protein>
    <submittedName>
        <fullName evidence="2">Uncharacterized protein</fullName>
    </submittedName>
</protein>
<sequence>MHVPTLPSGTHPIGNNRVQPAPPDYRLQVQCVGQWHPVTPHPGEDTRTLLQSPYCAVQDGWITGARSPLG</sequence>
<gene>
    <name evidence="2" type="ORF">J2Y00_000865</name>
</gene>
<evidence type="ECO:0000313" key="3">
    <source>
        <dbReference type="Proteomes" id="UP001185331"/>
    </source>
</evidence>
<dbReference type="EMBL" id="JAVDQK010000002">
    <property type="protein sequence ID" value="MDR6217308.1"/>
    <property type="molecule type" value="Genomic_DNA"/>
</dbReference>
<proteinExistence type="predicted"/>